<feature type="transmembrane region" description="Helical" evidence="2">
    <location>
        <begin position="358"/>
        <end position="384"/>
    </location>
</feature>
<keyword evidence="5" id="KW-1185">Reference proteome</keyword>
<dbReference type="Proteomes" id="UP000662185">
    <property type="component" value="Unassembled WGS sequence"/>
</dbReference>
<sequence>MAKFQLKITVKAWGESWRDFRQYLRISILKKHLLNPYLLAALFSMGLWQVGAWATLELLGFNILFHTRNYLPHPSWDERIAVIGIDDATLSEYGQFPLSRDRYTQLLDTLAASPPAAIGFDILFTEPTSHDAALAEAMEINGQVVLAVAPSLQQQTLRPVTVLDRVTAKGHIASNADVDGVTRQFYVYINQVPSLSIKLLEVYNNSLQSTFTADKNNFTKSLTAIPPLQSAVKVQSVWINWIAPSQKIPTYSFVDVVQKKVDTAKFKNKIVLVGLTATGTNDPVKTPFEQTPPTSGIYLHAAVIDNLLNQRLLQKLPRQIELLLLLIVGIGTNLILIPGKLYQRTLLLGLLPLTWFSLSILALAISNLWLPTVAPIGTIFLAALSVQWQEQKEKQQLMSLFARHVSQETANLIWQHRADIFQNGQLEAQEMVATVLFSDIRSFTTISEGMKPRDLLSWLNSYLGAMAECVQEHHGVIDKYIGDAVMAVFGIPFPHKQVEEIQQDAIAAVSAAISMQERLVSLNQELERLGKPIIQIGIGIHTGLVVAGSIGGSQRLNYSVLGDTVNIAARLEQLNKNVPEGNPYSILVSETTFQLIRQHFNTQKVEQMQLRGRQQLTMIYSIMGWQDSSEQA</sequence>
<evidence type="ECO:0000313" key="4">
    <source>
        <dbReference type="EMBL" id="MBD2296623.1"/>
    </source>
</evidence>
<dbReference type="SUPFAM" id="SSF55073">
    <property type="entry name" value="Nucleotide cyclase"/>
    <property type="match status" value="1"/>
</dbReference>
<gene>
    <name evidence="4" type="ORF">H6G06_24855</name>
</gene>
<dbReference type="RefSeq" id="WP_190564741.1">
    <property type="nucleotide sequence ID" value="NZ_JACJQU010000026.1"/>
</dbReference>
<keyword evidence="2" id="KW-0472">Membrane</keyword>
<evidence type="ECO:0000313" key="5">
    <source>
        <dbReference type="Proteomes" id="UP000662185"/>
    </source>
</evidence>
<dbReference type="Pfam" id="PF00211">
    <property type="entry name" value="Guanylate_cyc"/>
    <property type="match status" value="1"/>
</dbReference>
<dbReference type="Pfam" id="PF05226">
    <property type="entry name" value="CHASE2"/>
    <property type="match status" value="1"/>
</dbReference>
<dbReference type="AlphaFoldDB" id="A0A926WNY1"/>
<organism evidence="4 5">
    <name type="scientific">Anabaena sphaerica FACHB-251</name>
    <dbReference type="NCBI Taxonomy" id="2692883"/>
    <lineage>
        <taxon>Bacteria</taxon>
        <taxon>Bacillati</taxon>
        <taxon>Cyanobacteriota</taxon>
        <taxon>Cyanophyceae</taxon>
        <taxon>Nostocales</taxon>
        <taxon>Nostocaceae</taxon>
        <taxon>Anabaena</taxon>
    </lineage>
</organism>
<feature type="transmembrane region" description="Helical" evidence="2">
    <location>
        <begin position="320"/>
        <end position="338"/>
    </location>
</feature>
<dbReference type="GO" id="GO:0035556">
    <property type="term" value="P:intracellular signal transduction"/>
    <property type="evidence" value="ECO:0007669"/>
    <property type="project" value="InterPro"/>
</dbReference>
<dbReference type="InterPro" id="IPR029787">
    <property type="entry name" value="Nucleotide_cyclase"/>
</dbReference>
<dbReference type="GO" id="GO:0006171">
    <property type="term" value="P:cAMP biosynthetic process"/>
    <property type="evidence" value="ECO:0007669"/>
    <property type="project" value="TreeGrafter"/>
</dbReference>
<evidence type="ECO:0000256" key="2">
    <source>
        <dbReference type="SAM" id="Phobius"/>
    </source>
</evidence>
<dbReference type="GO" id="GO:0004016">
    <property type="term" value="F:adenylate cyclase activity"/>
    <property type="evidence" value="ECO:0007669"/>
    <property type="project" value="UniProtKB-ARBA"/>
</dbReference>
<dbReference type="CDD" id="cd07302">
    <property type="entry name" value="CHD"/>
    <property type="match status" value="1"/>
</dbReference>
<dbReference type="PANTHER" id="PTHR43081:SF1">
    <property type="entry name" value="ADENYLATE CYCLASE, TERMINAL-DIFFERENTIATION SPECIFIC"/>
    <property type="match status" value="1"/>
</dbReference>
<name>A0A926WNY1_9NOST</name>
<keyword evidence="2" id="KW-1133">Transmembrane helix</keyword>
<dbReference type="PANTHER" id="PTHR43081">
    <property type="entry name" value="ADENYLATE CYCLASE, TERMINAL-DIFFERENTIATION SPECIFIC-RELATED"/>
    <property type="match status" value="1"/>
</dbReference>
<accession>A0A926WNY1</accession>
<protein>
    <submittedName>
        <fullName evidence="4">Adenylate/guanylate cyclase domain-containing protein</fullName>
    </submittedName>
</protein>
<dbReference type="EMBL" id="JACJQU010000026">
    <property type="protein sequence ID" value="MBD2296623.1"/>
    <property type="molecule type" value="Genomic_DNA"/>
</dbReference>
<evidence type="ECO:0000256" key="1">
    <source>
        <dbReference type="ARBA" id="ARBA00005381"/>
    </source>
</evidence>
<feature type="domain" description="Guanylate cyclase" evidence="3">
    <location>
        <begin position="434"/>
        <end position="572"/>
    </location>
</feature>
<reference evidence="5" key="1">
    <citation type="journal article" date="2020" name="ISME J.">
        <title>Comparative genomics reveals insights into cyanobacterial evolution and habitat adaptation.</title>
        <authorList>
            <person name="Chen M.Y."/>
            <person name="Teng W.K."/>
            <person name="Zhao L."/>
            <person name="Hu C.X."/>
            <person name="Zhou Y.K."/>
            <person name="Han B.P."/>
            <person name="Song L.R."/>
            <person name="Shu W.S."/>
        </authorList>
    </citation>
    <scope>NUCLEOTIDE SEQUENCE [LARGE SCALE GENOMIC DNA]</scope>
    <source>
        <strain evidence="5">FACHB-251</strain>
    </source>
</reference>
<comment type="caution">
    <text evidence="4">The sequence shown here is derived from an EMBL/GenBank/DDBJ whole genome shotgun (WGS) entry which is preliminary data.</text>
</comment>
<evidence type="ECO:0000259" key="3">
    <source>
        <dbReference type="PROSITE" id="PS50125"/>
    </source>
</evidence>
<keyword evidence="2" id="KW-0812">Transmembrane</keyword>
<dbReference type="SMART" id="SM01080">
    <property type="entry name" value="CHASE2"/>
    <property type="match status" value="1"/>
</dbReference>
<dbReference type="InterPro" id="IPR050697">
    <property type="entry name" value="Adenylyl/Guanylyl_Cyclase_3/4"/>
</dbReference>
<dbReference type="InterPro" id="IPR007890">
    <property type="entry name" value="CHASE2"/>
</dbReference>
<dbReference type="Gene3D" id="3.30.70.1230">
    <property type="entry name" value="Nucleotide cyclase"/>
    <property type="match status" value="1"/>
</dbReference>
<feature type="transmembrane region" description="Helical" evidence="2">
    <location>
        <begin position="37"/>
        <end position="65"/>
    </location>
</feature>
<proteinExistence type="inferred from homology"/>
<comment type="similarity">
    <text evidence="1">Belongs to the adenylyl cyclase class-3 family.</text>
</comment>
<dbReference type="InterPro" id="IPR001054">
    <property type="entry name" value="A/G_cyclase"/>
</dbReference>
<dbReference type="PROSITE" id="PS50125">
    <property type="entry name" value="GUANYLATE_CYCLASE_2"/>
    <property type="match status" value="1"/>
</dbReference>
<dbReference type="SMART" id="SM00044">
    <property type="entry name" value="CYCc"/>
    <property type="match status" value="1"/>
</dbReference>